<reference evidence="2 3" key="1">
    <citation type="submission" date="2018-02" db="EMBL/GenBank/DDBJ databases">
        <title>Bacteriophage NCPPB3778 and a type I-E CRISPR drive the evolution of the US Biological Select Agent, Rathayibacter toxicus.</title>
        <authorList>
            <person name="Davis E.W.II."/>
            <person name="Tabima J.F."/>
            <person name="Weisberg A.J."/>
            <person name="Lopes L.D."/>
            <person name="Wiseman M.S."/>
            <person name="Wiseman M.S."/>
            <person name="Pupko T."/>
            <person name="Belcher M.S."/>
            <person name="Sechler A.J."/>
            <person name="Tancos M.A."/>
            <person name="Schroeder B.K."/>
            <person name="Murray T.D."/>
            <person name="Luster D.G."/>
            <person name="Schneider W.L."/>
            <person name="Rogers E."/>
            <person name="Andreote F.D."/>
            <person name="Grunwald N.J."/>
            <person name="Putnam M.L."/>
            <person name="Chang J.H."/>
        </authorList>
    </citation>
    <scope>NUCLEOTIDE SEQUENCE [LARGE SCALE GENOMIC DNA]</scope>
    <source>
        <strain evidence="2 3">AY1B3</strain>
    </source>
</reference>
<accession>A0A2S5VRF3</accession>
<feature type="transmembrane region" description="Helical" evidence="1">
    <location>
        <begin position="99"/>
        <end position="117"/>
    </location>
</feature>
<name>A0A2S5VRF3_9MICO</name>
<organism evidence="2 3">
    <name type="scientific">Clavibacter michiganensis</name>
    <dbReference type="NCBI Taxonomy" id="28447"/>
    <lineage>
        <taxon>Bacteria</taxon>
        <taxon>Bacillati</taxon>
        <taxon>Actinomycetota</taxon>
        <taxon>Actinomycetes</taxon>
        <taxon>Micrococcales</taxon>
        <taxon>Microbacteriaceae</taxon>
        <taxon>Clavibacter</taxon>
    </lineage>
</organism>
<comment type="caution">
    <text evidence="2">The sequence shown here is derived from an EMBL/GenBank/DDBJ whole genome shotgun (WGS) entry which is preliminary data.</text>
</comment>
<dbReference type="RefSeq" id="WP_104290986.1">
    <property type="nucleotide sequence ID" value="NZ_PSXY01000025.1"/>
</dbReference>
<dbReference type="EMBL" id="PSXY01000025">
    <property type="protein sequence ID" value="PPF65953.1"/>
    <property type="molecule type" value="Genomic_DNA"/>
</dbReference>
<keyword evidence="1" id="KW-1133">Transmembrane helix</keyword>
<gene>
    <name evidence="2" type="ORF">C5E16_12865</name>
</gene>
<keyword evidence="1" id="KW-0472">Membrane</keyword>
<feature type="transmembrane region" description="Helical" evidence="1">
    <location>
        <begin position="73"/>
        <end position="93"/>
    </location>
</feature>
<evidence type="ECO:0000313" key="3">
    <source>
        <dbReference type="Proteomes" id="UP000239241"/>
    </source>
</evidence>
<sequence length="140" mass="13687">MRILTLVQAVADGAAAAGLVLFVLLATDRGSAPLALAGLALLALSAAVRVSALVVARRRLARVPQGPGAGRGWVVGLWVVQCAALVAGLVLAHSSLGEVAAAGVVGLAVALASAALVRTAARRTGRGAAFVDSASATAYA</sequence>
<dbReference type="AlphaFoldDB" id="A0A2S5VRF3"/>
<protein>
    <submittedName>
        <fullName evidence="2">Uncharacterized protein</fullName>
    </submittedName>
</protein>
<evidence type="ECO:0000256" key="1">
    <source>
        <dbReference type="SAM" id="Phobius"/>
    </source>
</evidence>
<dbReference type="Proteomes" id="UP000239241">
    <property type="component" value="Unassembled WGS sequence"/>
</dbReference>
<feature type="transmembrane region" description="Helical" evidence="1">
    <location>
        <begin position="32"/>
        <end position="52"/>
    </location>
</feature>
<keyword evidence="1" id="KW-0812">Transmembrane</keyword>
<evidence type="ECO:0000313" key="2">
    <source>
        <dbReference type="EMBL" id="PPF65953.1"/>
    </source>
</evidence>
<proteinExistence type="predicted"/>